<gene>
    <name evidence="1" type="ORF">XpruCFBP8353_18420</name>
    <name evidence="2" type="ORF">XpruCFBP8354_18810</name>
</gene>
<proteinExistence type="predicted"/>
<sequence>MVHAGTVSTTRVSNTVDQSLALDSIVFEWMSTATYLMSYVDHRSRGQDAVVPRVAALDFNAQPSVLAGSGLHALTLQQSTHPASLASGSQTAGAGLPVTSTAHTAADANSSSRASSASSIGALAEWMTRAMRQISDAQGRSTWWIRDYRLSATQIPALLDALLHSGQGQPDRIMLNGALVWQRSSNTQGVNNGD</sequence>
<dbReference type="EMBL" id="PHKW01000008">
    <property type="protein sequence ID" value="PKV15576.1"/>
    <property type="molecule type" value="Genomic_DNA"/>
</dbReference>
<dbReference type="EMBL" id="PHKV01000008">
    <property type="protein sequence ID" value="PKV11366.1"/>
    <property type="molecule type" value="Genomic_DNA"/>
</dbReference>
<evidence type="ECO:0000313" key="3">
    <source>
        <dbReference type="Proteomes" id="UP000233720"/>
    </source>
</evidence>
<dbReference type="Proteomes" id="UP000233720">
    <property type="component" value="Unassembled WGS sequence"/>
</dbReference>
<reference evidence="3 4" key="1">
    <citation type="submission" date="2017-11" db="EMBL/GenBank/DDBJ databases">
        <title>Xanthomonas prunicola sp. nov., a novel pathogen that affects nectarine (Prunus persica var. nectarine) trees.</title>
        <authorList>
            <person name="Lopez M."/>
            <person name="Lopez-Soriano P."/>
            <person name="Garita-Cambronero J."/>
            <person name="Beltran C."/>
            <person name="Taghouti G."/>
            <person name="Portier P."/>
            <person name="Cubero J."/>
            <person name="Fischer-Le Saux M."/>
            <person name="Marco-Noales E."/>
        </authorList>
    </citation>
    <scope>NUCLEOTIDE SEQUENCE [LARGE SCALE GENOMIC DNA]</scope>
    <source>
        <strain evidence="1 3">CFBP8353</strain>
        <strain evidence="2 4">CFBP8354</strain>
    </source>
</reference>
<dbReference type="OrthoDB" id="6008693at2"/>
<dbReference type="AlphaFoldDB" id="A0A2N3RFX2"/>
<protein>
    <submittedName>
        <fullName evidence="1">Uncharacterized protein</fullName>
    </submittedName>
</protein>
<dbReference type="Proteomes" id="UP000233748">
    <property type="component" value="Unassembled WGS sequence"/>
</dbReference>
<accession>A0A2N3RFX2</accession>
<organism evidence="1 3">
    <name type="scientific">Xanthomonas prunicola</name>
    <dbReference type="NCBI Taxonomy" id="2053930"/>
    <lineage>
        <taxon>Bacteria</taxon>
        <taxon>Pseudomonadati</taxon>
        <taxon>Pseudomonadota</taxon>
        <taxon>Gammaproteobacteria</taxon>
        <taxon>Lysobacterales</taxon>
        <taxon>Lysobacteraceae</taxon>
        <taxon>Xanthomonas</taxon>
    </lineage>
</organism>
<name>A0A2N3RFX2_9XANT</name>
<evidence type="ECO:0000313" key="1">
    <source>
        <dbReference type="EMBL" id="PKV11366.1"/>
    </source>
</evidence>
<evidence type="ECO:0000313" key="4">
    <source>
        <dbReference type="Proteomes" id="UP000233748"/>
    </source>
</evidence>
<evidence type="ECO:0000313" key="2">
    <source>
        <dbReference type="EMBL" id="PKV15576.1"/>
    </source>
</evidence>
<comment type="caution">
    <text evidence="1">The sequence shown here is derived from an EMBL/GenBank/DDBJ whole genome shotgun (WGS) entry which is preliminary data.</text>
</comment>
<keyword evidence="4" id="KW-1185">Reference proteome</keyword>